<sequence>DVRGEDVQVDCGIVENMNVDYNVGGGFHGFGGGRTSPRIFAVRVPPGDNQIMRSSNLQLSNNGAGVVGS</sequence>
<feature type="non-terminal residue" evidence="1">
    <location>
        <position position="1"/>
    </location>
</feature>
<evidence type="ECO:0000313" key="1">
    <source>
        <dbReference type="EMBL" id="ACB12147.1"/>
    </source>
</evidence>
<name>B3FRD0_9ERIC</name>
<reference evidence="1" key="1">
    <citation type="journal article" date="2008" name="J. Mol. Evol.">
        <title>Selection on length mutations after frameshift can explain the origin and retention of the AP3/DEF-like paralogues in Impatiens.</title>
        <authorList>
            <person name="Janssens S.B."/>
            <person name="Viaene T."/>
            <person name="Huysmans S."/>
            <person name="Smets E.F."/>
            <person name="Geuten K.P."/>
        </authorList>
    </citation>
    <scope>NUCLEOTIDE SEQUENCE</scope>
</reference>
<organism evidence="1">
    <name type="scientific">Impatiens edgeworthii</name>
    <dbReference type="NCBI Taxonomy" id="342012"/>
    <lineage>
        <taxon>Eukaryota</taxon>
        <taxon>Viridiplantae</taxon>
        <taxon>Streptophyta</taxon>
        <taxon>Embryophyta</taxon>
        <taxon>Tracheophyta</taxon>
        <taxon>Spermatophyta</taxon>
        <taxon>Magnoliopsida</taxon>
        <taxon>eudicotyledons</taxon>
        <taxon>Gunneridae</taxon>
        <taxon>Pentapetalae</taxon>
        <taxon>asterids</taxon>
        <taxon>Ericales</taxon>
        <taxon>Balsaminaceae</taxon>
        <taxon>Impatiens</taxon>
    </lineage>
</organism>
<feature type="non-terminal residue" evidence="1">
    <location>
        <position position="69"/>
    </location>
</feature>
<accession>B3FRD0</accession>
<proteinExistence type="predicted"/>
<dbReference type="AlphaFoldDB" id="B3FRD0"/>
<protein>
    <submittedName>
        <fullName evidence="1">DEF1</fullName>
    </submittedName>
</protein>
<dbReference type="EMBL" id="EU373234">
    <property type="protein sequence ID" value="ACB12147.1"/>
    <property type="molecule type" value="Genomic_DNA"/>
</dbReference>